<dbReference type="RefSeq" id="WP_313868567.1">
    <property type="nucleotide sequence ID" value="NZ_CP132507.1"/>
</dbReference>
<organism evidence="2 3">
    <name type="scientific">Rhodoferax mekongensis</name>
    <dbReference type="NCBI Taxonomy" id="3068341"/>
    <lineage>
        <taxon>Bacteria</taxon>
        <taxon>Pseudomonadati</taxon>
        <taxon>Pseudomonadota</taxon>
        <taxon>Betaproteobacteria</taxon>
        <taxon>Burkholderiales</taxon>
        <taxon>Comamonadaceae</taxon>
        <taxon>Rhodoferax</taxon>
    </lineage>
</organism>
<protein>
    <submittedName>
        <fullName evidence="2">Glycosyltransferase family 4 protein</fullName>
    </submittedName>
</protein>
<dbReference type="Pfam" id="PF13692">
    <property type="entry name" value="Glyco_trans_1_4"/>
    <property type="match status" value="1"/>
</dbReference>
<reference evidence="2 3" key="1">
    <citation type="submission" date="2023-08" db="EMBL/GenBank/DDBJ databases">
        <title>Rhodoferax potami sp. nov. and Rhodoferax mekongensis sp. nov., isolated from the Mekong River in Thailand.</title>
        <authorList>
            <person name="Kitikhun S."/>
            <person name="Charoenyingcharoen P."/>
            <person name="Siriarchawattana P."/>
            <person name="Likhitrattanapisal S."/>
            <person name="Nilsakha T."/>
            <person name="Chanpet A."/>
            <person name="Rattanawaree P."/>
            <person name="Ingsriswang S."/>
        </authorList>
    </citation>
    <scope>NUCLEOTIDE SEQUENCE [LARGE SCALE GENOMIC DNA]</scope>
    <source>
        <strain evidence="2 3">TBRC 17307</strain>
    </source>
</reference>
<feature type="domain" description="Glycosyltransferase subfamily 4-like N-terminal" evidence="1">
    <location>
        <begin position="16"/>
        <end position="199"/>
    </location>
</feature>
<sequence length="417" mass="46311">MHVLVISQYFWPENFRINDLVADLVQKGHQVTVLTGKPNYPEGRVFEAYRRAPADFASYAGACVVRVPMLARGRGAVRLVLNYFSFALSASLWGAWRLRKQRVDAILVHEPSPVTVGIPGAVLRWCKRAPMAFWVLDLWPETLKAVGIVRSDWGLWLVGQMVRWIYRRCDLILAQSKSFIPQIRRYAGDSARIAYFPSWAESLFAGNAAPRPAEELASAPGSFTVLFAGNMGEAQDFPGILAAAEYLKDSQPHIRWVVLGDGRVKPWVEEAIAARKLASCVQLLGRFPVERMPSFFQGADALLVSLKKEPIFAMTIPGKLQSYLAAGRPIVAMLDGEGADLLDTHRAGLTCSAGDARGLADAVLRLSMLADASRAEMGRRGMALYEQEFERSMLLRRLEAWLLRMAEPAPRGASRRP</sequence>
<evidence type="ECO:0000313" key="2">
    <source>
        <dbReference type="EMBL" id="WNO05834.1"/>
    </source>
</evidence>
<dbReference type="InterPro" id="IPR028098">
    <property type="entry name" value="Glyco_trans_4-like_N"/>
</dbReference>
<dbReference type="Gene3D" id="3.40.50.2000">
    <property type="entry name" value="Glycogen Phosphorylase B"/>
    <property type="match status" value="2"/>
</dbReference>
<dbReference type="EMBL" id="CP132507">
    <property type="protein sequence ID" value="WNO05834.1"/>
    <property type="molecule type" value="Genomic_DNA"/>
</dbReference>
<proteinExistence type="predicted"/>
<accession>A0ABZ0B1P3</accession>
<dbReference type="PANTHER" id="PTHR45947">
    <property type="entry name" value="SULFOQUINOVOSYL TRANSFERASE SQD2"/>
    <property type="match status" value="1"/>
</dbReference>
<evidence type="ECO:0000259" key="1">
    <source>
        <dbReference type="Pfam" id="PF13579"/>
    </source>
</evidence>
<dbReference type="SUPFAM" id="SSF53756">
    <property type="entry name" value="UDP-Glycosyltransferase/glycogen phosphorylase"/>
    <property type="match status" value="1"/>
</dbReference>
<dbReference type="PANTHER" id="PTHR45947:SF3">
    <property type="entry name" value="SULFOQUINOVOSYL TRANSFERASE SQD2"/>
    <property type="match status" value="1"/>
</dbReference>
<dbReference type="InterPro" id="IPR050194">
    <property type="entry name" value="Glycosyltransferase_grp1"/>
</dbReference>
<dbReference type="Pfam" id="PF13579">
    <property type="entry name" value="Glyco_trans_4_4"/>
    <property type="match status" value="1"/>
</dbReference>
<dbReference type="CDD" id="cd03794">
    <property type="entry name" value="GT4_WbuB-like"/>
    <property type="match status" value="1"/>
</dbReference>
<gene>
    <name evidence="2" type="ORF">RAN89_05210</name>
</gene>
<keyword evidence="3" id="KW-1185">Reference proteome</keyword>
<dbReference type="Proteomes" id="UP001302257">
    <property type="component" value="Chromosome"/>
</dbReference>
<evidence type="ECO:0000313" key="3">
    <source>
        <dbReference type="Proteomes" id="UP001302257"/>
    </source>
</evidence>
<name>A0ABZ0B1P3_9BURK</name>